<evidence type="ECO:0000313" key="2">
    <source>
        <dbReference type="EMBL" id="MDA3614336.1"/>
    </source>
</evidence>
<keyword evidence="3" id="KW-1185">Reference proteome</keyword>
<feature type="domain" description="HTH cro/C1-type" evidence="1">
    <location>
        <begin position="9"/>
        <end position="68"/>
    </location>
</feature>
<reference evidence="2 3" key="1">
    <citation type="submission" date="2022-12" db="EMBL/GenBank/DDBJ databases">
        <title>Chitinophagaceae gen. sp. nov., a new member of the family Chitinophagaceae, isolated from soil in a chemical factory.</title>
        <authorList>
            <person name="Ke Z."/>
        </authorList>
    </citation>
    <scope>NUCLEOTIDE SEQUENCE [LARGE SCALE GENOMIC DNA]</scope>
    <source>
        <strain evidence="2 3">LY-5</strain>
    </source>
</reference>
<sequence length="114" mass="12880">MLSLNLTPIFKARGIDRPYTFLVKAGLSPHSANAILNSKTRIFRLDHIELLCRTLVCEPNDLVMFTADNDQHLSPDHPLNNLKQTDTATDMKETLATMPFKQLKEITKQINGMS</sequence>
<comment type="caution">
    <text evidence="2">The sequence shown here is derived from an EMBL/GenBank/DDBJ whole genome shotgun (WGS) entry which is preliminary data.</text>
</comment>
<dbReference type="Pfam" id="PF13443">
    <property type="entry name" value="HTH_26"/>
    <property type="match status" value="1"/>
</dbReference>
<accession>A0ABT4UHK6</accession>
<organism evidence="2 3">
    <name type="scientific">Polluticaenibacter yanchengensis</name>
    <dbReference type="NCBI Taxonomy" id="3014562"/>
    <lineage>
        <taxon>Bacteria</taxon>
        <taxon>Pseudomonadati</taxon>
        <taxon>Bacteroidota</taxon>
        <taxon>Chitinophagia</taxon>
        <taxon>Chitinophagales</taxon>
        <taxon>Chitinophagaceae</taxon>
        <taxon>Polluticaenibacter</taxon>
    </lineage>
</organism>
<dbReference type="InterPro" id="IPR001387">
    <property type="entry name" value="Cro/C1-type_HTH"/>
</dbReference>
<evidence type="ECO:0000259" key="1">
    <source>
        <dbReference type="Pfam" id="PF13443"/>
    </source>
</evidence>
<dbReference type="RefSeq" id="WP_407030664.1">
    <property type="nucleotide sequence ID" value="NZ_JAQGEF010000005.1"/>
</dbReference>
<gene>
    <name evidence="2" type="ORF">O3P16_05920</name>
</gene>
<dbReference type="EMBL" id="JAQGEF010000005">
    <property type="protein sequence ID" value="MDA3614336.1"/>
    <property type="molecule type" value="Genomic_DNA"/>
</dbReference>
<proteinExistence type="predicted"/>
<protein>
    <submittedName>
        <fullName evidence="2">Helix-turn-helix transcriptional regulator</fullName>
    </submittedName>
</protein>
<name>A0ABT4UHK6_9BACT</name>
<dbReference type="Proteomes" id="UP001210231">
    <property type="component" value="Unassembled WGS sequence"/>
</dbReference>
<evidence type="ECO:0000313" key="3">
    <source>
        <dbReference type="Proteomes" id="UP001210231"/>
    </source>
</evidence>